<dbReference type="Pfam" id="PF00852">
    <property type="entry name" value="Glyco_transf_10"/>
    <property type="match status" value="1"/>
</dbReference>
<evidence type="ECO:0000256" key="1">
    <source>
        <dbReference type="ARBA" id="ARBA00004323"/>
    </source>
</evidence>
<evidence type="ECO:0000256" key="2">
    <source>
        <dbReference type="ARBA" id="ARBA00004922"/>
    </source>
</evidence>
<comment type="similarity">
    <text evidence="3 7">Belongs to the glycosyltransferase 10 family.</text>
</comment>
<dbReference type="EMBL" id="SEYY01006572">
    <property type="protein sequence ID" value="KAB7502860.1"/>
    <property type="molecule type" value="Genomic_DNA"/>
</dbReference>
<comment type="caution">
    <text evidence="9">The sequence shown here is derived from an EMBL/GenBank/DDBJ whole genome shotgun (WGS) entry which is preliminary data.</text>
</comment>
<proteinExistence type="inferred from homology"/>
<organism evidence="9 10">
    <name type="scientific">Armadillidium nasatum</name>
    <dbReference type="NCBI Taxonomy" id="96803"/>
    <lineage>
        <taxon>Eukaryota</taxon>
        <taxon>Metazoa</taxon>
        <taxon>Ecdysozoa</taxon>
        <taxon>Arthropoda</taxon>
        <taxon>Crustacea</taxon>
        <taxon>Multicrustacea</taxon>
        <taxon>Malacostraca</taxon>
        <taxon>Eumalacostraca</taxon>
        <taxon>Peracarida</taxon>
        <taxon>Isopoda</taxon>
        <taxon>Oniscidea</taxon>
        <taxon>Crinocheta</taxon>
        <taxon>Armadillidiidae</taxon>
        <taxon>Armadillidium</taxon>
    </lineage>
</organism>
<evidence type="ECO:0000313" key="10">
    <source>
        <dbReference type="Proteomes" id="UP000326759"/>
    </source>
</evidence>
<evidence type="ECO:0000256" key="5">
    <source>
        <dbReference type="ARBA" id="ARBA00022679"/>
    </source>
</evidence>
<protein>
    <recommendedName>
        <fullName evidence="7">Fucosyltransferase</fullName>
        <ecNumber evidence="7">2.4.1.-</ecNumber>
    </recommendedName>
</protein>
<keyword evidence="6 7" id="KW-0333">Golgi apparatus</keyword>
<keyword evidence="4 7" id="KW-0328">Glycosyltransferase</keyword>
<dbReference type="GO" id="GO:0008417">
    <property type="term" value="F:fucosyltransferase activity"/>
    <property type="evidence" value="ECO:0007669"/>
    <property type="project" value="InterPro"/>
</dbReference>
<evidence type="ECO:0000256" key="4">
    <source>
        <dbReference type="ARBA" id="ARBA00022676"/>
    </source>
</evidence>
<sequence>MKTKYKMVSWMVSHCNTSSKREKYVKELQKFIPVDVYGDCGPLKCGIRKQEERCYKKMEKEYKFYLSFENNLCKDYVSEKLFKILNYHIIPVVRGSGDYAAIAPPHSYINVEDFETQKDLANYLIYLDKNDTAYMEYFNWKKNYFVMNKFTKLNYISTFCTLCQKLHSDKTEKIYYNLTGMVFRRKLNVTKA</sequence>
<feature type="domain" description="Fucosyltransferase C-terminal" evidence="8">
    <location>
        <begin position="2"/>
        <end position="179"/>
    </location>
</feature>
<dbReference type="InterPro" id="IPR038577">
    <property type="entry name" value="GT10-like_C_sf"/>
</dbReference>
<dbReference type="AlphaFoldDB" id="A0A5N5TD58"/>
<evidence type="ECO:0000259" key="8">
    <source>
        <dbReference type="Pfam" id="PF00852"/>
    </source>
</evidence>
<evidence type="ECO:0000256" key="7">
    <source>
        <dbReference type="RuleBase" id="RU003832"/>
    </source>
</evidence>
<comment type="pathway">
    <text evidence="2">Protein modification; protein glycosylation.</text>
</comment>
<dbReference type="Gene3D" id="3.40.50.11660">
    <property type="entry name" value="Glycosyl transferase family 10, C-terminal domain"/>
    <property type="match status" value="1"/>
</dbReference>
<dbReference type="FunFam" id="3.40.50.11660:FF:000004">
    <property type="entry name" value="Glycoprotein 3-alpha-L-fucosyltransferase A"/>
    <property type="match status" value="1"/>
</dbReference>
<dbReference type="Proteomes" id="UP000326759">
    <property type="component" value="Unassembled WGS sequence"/>
</dbReference>
<gene>
    <name evidence="9" type="primary">FucTC_5</name>
    <name evidence="9" type="ORF">Anas_10225</name>
</gene>
<dbReference type="InterPro" id="IPR001503">
    <property type="entry name" value="Glyco_trans_10"/>
</dbReference>
<comment type="subcellular location">
    <subcellularLocation>
        <location evidence="1">Golgi apparatus membrane</location>
        <topology evidence="1">Single-pass type II membrane protein</topology>
    </subcellularLocation>
    <subcellularLocation>
        <location evidence="7">Golgi apparatus</location>
        <location evidence="7">Golgi stack membrane</location>
        <topology evidence="7">Single-pass type II membrane protein</topology>
    </subcellularLocation>
</comment>
<evidence type="ECO:0000256" key="3">
    <source>
        <dbReference type="ARBA" id="ARBA00008919"/>
    </source>
</evidence>
<evidence type="ECO:0000313" key="9">
    <source>
        <dbReference type="EMBL" id="KAB7502860.1"/>
    </source>
</evidence>
<dbReference type="PANTHER" id="PTHR48438">
    <property type="entry name" value="ALPHA-(1,3)-FUCOSYLTRANSFERASE C-RELATED"/>
    <property type="match status" value="1"/>
</dbReference>
<dbReference type="InterPro" id="IPR055270">
    <property type="entry name" value="Glyco_tran_10_C"/>
</dbReference>
<dbReference type="GO" id="GO:0032580">
    <property type="term" value="C:Golgi cisterna membrane"/>
    <property type="evidence" value="ECO:0007669"/>
    <property type="project" value="UniProtKB-SubCell"/>
</dbReference>
<accession>A0A5N5TD58</accession>
<dbReference type="OrthoDB" id="427096at2759"/>
<keyword evidence="5 7" id="KW-0808">Transferase</keyword>
<dbReference type="EC" id="2.4.1.-" evidence="7"/>
<dbReference type="GO" id="GO:0000139">
    <property type="term" value="C:Golgi membrane"/>
    <property type="evidence" value="ECO:0007669"/>
    <property type="project" value="UniProtKB-SubCell"/>
</dbReference>
<keyword evidence="7" id="KW-0812">Transmembrane</keyword>
<reference evidence="9 10" key="1">
    <citation type="journal article" date="2019" name="PLoS Biol.">
        <title>Sex chromosomes control vertical transmission of feminizing Wolbachia symbionts in an isopod.</title>
        <authorList>
            <person name="Becking T."/>
            <person name="Chebbi M.A."/>
            <person name="Giraud I."/>
            <person name="Moumen B."/>
            <person name="Laverre T."/>
            <person name="Caubet Y."/>
            <person name="Peccoud J."/>
            <person name="Gilbert C."/>
            <person name="Cordaux R."/>
        </authorList>
    </citation>
    <scope>NUCLEOTIDE SEQUENCE [LARGE SCALE GENOMIC DNA]</scope>
    <source>
        <strain evidence="9">ANa2</strain>
        <tissue evidence="9">Whole body excluding digestive tract and cuticle</tissue>
    </source>
</reference>
<dbReference type="SUPFAM" id="SSF53756">
    <property type="entry name" value="UDP-Glycosyltransferase/glycogen phosphorylase"/>
    <property type="match status" value="1"/>
</dbReference>
<evidence type="ECO:0000256" key="6">
    <source>
        <dbReference type="ARBA" id="ARBA00023034"/>
    </source>
</evidence>
<keyword evidence="10" id="KW-1185">Reference proteome</keyword>
<dbReference type="PANTHER" id="PTHR48438:SF1">
    <property type="entry name" value="ALPHA-(1,3)-FUCOSYLTRANSFERASE C-RELATED"/>
    <property type="match status" value="1"/>
</dbReference>
<keyword evidence="7" id="KW-0472">Membrane</keyword>
<dbReference type="UniPathway" id="UPA00378"/>
<name>A0A5N5TD58_9CRUS</name>